<protein>
    <submittedName>
        <fullName evidence="3">Fimbrial protein</fullName>
    </submittedName>
</protein>
<evidence type="ECO:0000256" key="2">
    <source>
        <dbReference type="SAM" id="Phobius"/>
    </source>
</evidence>
<dbReference type="Pfam" id="PF05137">
    <property type="entry name" value="PilN"/>
    <property type="match status" value="1"/>
</dbReference>
<feature type="coiled-coil region" evidence="1">
    <location>
        <begin position="62"/>
        <end position="89"/>
    </location>
</feature>
<accession>A0A139X423</accession>
<organism evidence="3 4">
    <name type="scientific">Scytonema hofmannii PCC 7110</name>
    <dbReference type="NCBI Taxonomy" id="128403"/>
    <lineage>
        <taxon>Bacteria</taxon>
        <taxon>Bacillati</taxon>
        <taxon>Cyanobacteriota</taxon>
        <taxon>Cyanophyceae</taxon>
        <taxon>Nostocales</taxon>
        <taxon>Scytonemataceae</taxon>
        <taxon>Scytonema</taxon>
    </lineage>
</organism>
<keyword evidence="4" id="KW-1185">Reference proteome</keyword>
<dbReference type="RefSeq" id="WP_017747357.1">
    <property type="nucleotide sequence ID" value="NZ_KQ976354.1"/>
</dbReference>
<dbReference type="AlphaFoldDB" id="A0A139X423"/>
<evidence type="ECO:0000256" key="1">
    <source>
        <dbReference type="SAM" id="Coils"/>
    </source>
</evidence>
<keyword evidence="2" id="KW-0472">Membrane</keyword>
<keyword evidence="2" id="KW-0812">Transmembrane</keyword>
<keyword evidence="1" id="KW-0175">Coiled coil</keyword>
<dbReference type="STRING" id="128403.WA1_32415"/>
<dbReference type="OrthoDB" id="422602at2"/>
<dbReference type="EMBL" id="ANNX02000035">
    <property type="protein sequence ID" value="KYC39430.1"/>
    <property type="molecule type" value="Genomic_DNA"/>
</dbReference>
<dbReference type="Proteomes" id="UP000076925">
    <property type="component" value="Unassembled WGS sequence"/>
</dbReference>
<feature type="transmembrane region" description="Helical" evidence="2">
    <location>
        <begin position="37"/>
        <end position="58"/>
    </location>
</feature>
<name>A0A139X423_9CYAN</name>
<dbReference type="InterPro" id="IPR052534">
    <property type="entry name" value="Extracell_DNA_Util/SecSys_Comp"/>
</dbReference>
<comment type="caution">
    <text evidence="3">The sequence shown here is derived from an EMBL/GenBank/DDBJ whole genome shotgun (WGS) entry which is preliminary data.</text>
</comment>
<keyword evidence="2" id="KW-1133">Transmembrane helix</keyword>
<sequence length="255" mass="28297">MYSLDINFLKDRPAYNKTSEKKQRGKISLPVGDLTPLYIGVGIGVALPVLIGASWWMLEAKNVELGQTIAQLEQEKQSLEGQIGSINKIKEETNRIKQETQALVTVFDQIRPWSAMLQDLRDRIPKTVQIENIRQIAPVAAAEGQPAPNPAGGIELVGVARSFYHVNDFMLTLQQSRFLKATETRITTAELIDAPLPPGLTLPQGFKPPQIVKYTIQSSMSDVPASELMRELEQKGTVGLVSRIRNLQKTGVLQR</sequence>
<evidence type="ECO:0000313" key="4">
    <source>
        <dbReference type="Proteomes" id="UP000076925"/>
    </source>
</evidence>
<evidence type="ECO:0000313" key="3">
    <source>
        <dbReference type="EMBL" id="KYC39430.1"/>
    </source>
</evidence>
<proteinExistence type="predicted"/>
<gene>
    <name evidence="3" type="ORF">WA1_32415</name>
</gene>
<reference evidence="3 4" key="1">
    <citation type="journal article" date="2013" name="Genome Biol. Evol.">
        <title>Genomes of Stigonematalean cyanobacteria (subsection V) and the evolution of oxygenic photosynthesis from prokaryotes to plastids.</title>
        <authorList>
            <person name="Dagan T."/>
            <person name="Roettger M."/>
            <person name="Stucken K."/>
            <person name="Landan G."/>
            <person name="Koch R."/>
            <person name="Major P."/>
            <person name="Gould S.B."/>
            <person name="Goremykin V.V."/>
            <person name="Rippka R."/>
            <person name="Tandeau de Marsac N."/>
            <person name="Gugger M."/>
            <person name="Lockhart P.J."/>
            <person name="Allen J.F."/>
            <person name="Brune I."/>
            <person name="Maus I."/>
            <person name="Puhler A."/>
            <person name="Martin W.F."/>
        </authorList>
    </citation>
    <scope>NUCLEOTIDE SEQUENCE [LARGE SCALE GENOMIC DNA]</scope>
    <source>
        <strain evidence="3 4">PCC 7110</strain>
    </source>
</reference>
<dbReference type="PANTHER" id="PTHR40278">
    <property type="entry name" value="DNA UTILIZATION PROTEIN HOFN"/>
    <property type="match status" value="1"/>
</dbReference>
<dbReference type="InterPro" id="IPR007813">
    <property type="entry name" value="PilN"/>
</dbReference>
<dbReference type="PANTHER" id="PTHR40278:SF1">
    <property type="entry name" value="DNA UTILIZATION PROTEIN HOFN"/>
    <property type="match status" value="1"/>
</dbReference>